<dbReference type="InterPro" id="IPR011049">
    <property type="entry name" value="Serralysin-like_metalloprot_C"/>
</dbReference>
<keyword evidence="2" id="KW-0964">Secreted</keyword>
<proteinExistence type="predicted"/>
<accession>A0ABW3IKY0</accession>
<dbReference type="InterPro" id="IPR050557">
    <property type="entry name" value="RTX_toxin/Mannuronan_C5-epim"/>
</dbReference>
<keyword evidence="4" id="KW-1185">Reference proteome</keyword>
<evidence type="ECO:0000313" key="4">
    <source>
        <dbReference type="Proteomes" id="UP001597108"/>
    </source>
</evidence>
<evidence type="ECO:0000256" key="2">
    <source>
        <dbReference type="ARBA" id="ARBA00022525"/>
    </source>
</evidence>
<dbReference type="EMBL" id="JBHTJT010000007">
    <property type="protein sequence ID" value="MFD0978779.1"/>
    <property type="molecule type" value="Genomic_DNA"/>
</dbReference>
<dbReference type="RefSeq" id="WP_386072869.1">
    <property type="nucleotide sequence ID" value="NZ_JBHTJT010000007.1"/>
</dbReference>
<dbReference type="SUPFAM" id="SSF51120">
    <property type="entry name" value="beta-Roll"/>
    <property type="match status" value="1"/>
</dbReference>
<comment type="caution">
    <text evidence="3">The sequence shown here is derived from an EMBL/GenBank/DDBJ whole genome shotgun (WGS) entry which is preliminary data.</text>
</comment>
<dbReference type="PRINTS" id="PR00313">
    <property type="entry name" value="CABNDNGRPT"/>
</dbReference>
<evidence type="ECO:0000256" key="1">
    <source>
        <dbReference type="ARBA" id="ARBA00004613"/>
    </source>
</evidence>
<protein>
    <submittedName>
        <fullName evidence="3">Calcium-binding protein</fullName>
    </submittedName>
</protein>
<dbReference type="InterPro" id="IPR018511">
    <property type="entry name" value="Hemolysin-typ_Ca-bd_CS"/>
</dbReference>
<dbReference type="InterPro" id="IPR001343">
    <property type="entry name" value="Hemolysn_Ca-bd"/>
</dbReference>
<dbReference type="PANTHER" id="PTHR38340">
    <property type="entry name" value="S-LAYER PROTEIN"/>
    <property type="match status" value="1"/>
</dbReference>
<sequence length="296" mass="32495">MTRLNAYIPVDMTILDLNRIWGEAYRTELVPDASDIPEIRDWFSVFSELDGDYYWSVIAGPSLELINDRIPTGTATAYCEFMYWGDRYVPLWEIWDAEFSARALYEAAGTSSTDDDLALMREVLAGDDLMLFSNGDDVGLGYTGSDELRGFDGNDVLRGGSGSDLLIGNAGADRLFGGDHKDTLSGNRGADSLFGRAGRDVLQGGGGNDVMIGGSHADRFVFNDGDGRDVVRDFTDDVDTLVLDSDLWVGDLYRIQVINRYAEVVDGATLLDFGDEQIKLAGFDDLDALRNDIEIA</sequence>
<gene>
    <name evidence="3" type="ORF">ACFQ2S_03875</name>
</gene>
<evidence type="ECO:0000313" key="3">
    <source>
        <dbReference type="EMBL" id="MFD0978779.1"/>
    </source>
</evidence>
<name>A0ABW3IKY0_9RHOB</name>
<dbReference type="PANTHER" id="PTHR38340:SF1">
    <property type="entry name" value="S-LAYER PROTEIN"/>
    <property type="match status" value="1"/>
</dbReference>
<reference evidence="4" key="1">
    <citation type="journal article" date="2019" name="Int. J. Syst. Evol. Microbiol.">
        <title>The Global Catalogue of Microorganisms (GCM) 10K type strain sequencing project: providing services to taxonomists for standard genome sequencing and annotation.</title>
        <authorList>
            <consortium name="The Broad Institute Genomics Platform"/>
            <consortium name="The Broad Institute Genome Sequencing Center for Infectious Disease"/>
            <person name="Wu L."/>
            <person name="Ma J."/>
        </authorList>
    </citation>
    <scope>NUCLEOTIDE SEQUENCE [LARGE SCALE GENOMIC DNA]</scope>
    <source>
        <strain evidence="4">CCUG 60524</strain>
    </source>
</reference>
<dbReference type="Proteomes" id="UP001597108">
    <property type="component" value="Unassembled WGS sequence"/>
</dbReference>
<dbReference type="PROSITE" id="PS00330">
    <property type="entry name" value="HEMOLYSIN_CALCIUM"/>
    <property type="match status" value="2"/>
</dbReference>
<dbReference type="Gene3D" id="2.150.10.10">
    <property type="entry name" value="Serralysin-like metalloprotease, C-terminal"/>
    <property type="match status" value="2"/>
</dbReference>
<dbReference type="Pfam" id="PF00353">
    <property type="entry name" value="HemolysinCabind"/>
    <property type="match status" value="2"/>
</dbReference>
<comment type="subcellular location">
    <subcellularLocation>
        <location evidence="1">Secreted</location>
    </subcellularLocation>
</comment>
<organism evidence="3 4">
    <name type="scientific">Tropicimonas aquimaris</name>
    <dbReference type="NCBI Taxonomy" id="914152"/>
    <lineage>
        <taxon>Bacteria</taxon>
        <taxon>Pseudomonadati</taxon>
        <taxon>Pseudomonadota</taxon>
        <taxon>Alphaproteobacteria</taxon>
        <taxon>Rhodobacterales</taxon>
        <taxon>Roseobacteraceae</taxon>
        <taxon>Tropicimonas</taxon>
    </lineage>
</organism>